<dbReference type="GO" id="GO:0006412">
    <property type="term" value="P:translation"/>
    <property type="evidence" value="ECO:0007669"/>
    <property type="project" value="InterPro"/>
</dbReference>
<evidence type="ECO:0000256" key="4">
    <source>
        <dbReference type="SAM" id="MobiDB-lite"/>
    </source>
</evidence>
<proteinExistence type="inferred from homology"/>
<dbReference type="Pfam" id="PF00832">
    <property type="entry name" value="Ribosomal_L39"/>
    <property type="match status" value="1"/>
</dbReference>
<dbReference type="PANTHER" id="PTHR19970:SF0">
    <property type="entry name" value="LARGE RIBOSOMAL SUBUNIT PROTEIN EL39"/>
    <property type="match status" value="1"/>
</dbReference>
<dbReference type="EMBL" id="JAOPGA020000562">
    <property type="protein sequence ID" value="KAL0479461.1"/>
    <property type="molecule type" value="Genomic_DNA"/>
</dbReference>
<dbReference type="Proteomes" id="UP001431209">
    <property type="component" value="Unassembled WGS sequence"/>
</dbReference>
<keyword evidence="6" id="KW-1185">Reference proteome</keyword>
<feature type="compositionally biased region" description="Polar residues" evidence="4">
    <location>
        <begin position="55"/>
        <end position="64"/>
    </location>
</feature>
<name>A0AAW2YR87_9EUKA</name>
<evidence type="ECO:0000256" key="3">
    <source>
        <dbReference type="ARBA" id="ARBA00023274"/>
    </source>
</evidence>
<dbReference type="Gene3D" id="1.10.1620.10">
    <property type="entry name" value="Ribosomal protein L39e"/>
    <property type="match status" value="1"/>
</dbReference>
<evidence type="ECO:0000256" key="2">
    <source>
        <dbReference type="ARBA" id="ARBA00022980"/>
    </source>
</evidence>
<feature type="region of interest" description="Disordered" evidence="4">
    <location>
        <begin position="41"/>
        <end position="64"/>
    </location>
</feature>
<dbReference type="FunFam" id="1.10.1620.10:FF:000001">
    <property type="entry name" value="60S ribosomal protein-like L39"/>
    <property type="match status" value="1"/>
</dbReference>
<evidence type="ECO:0000313" key="5">
    <source>
        <dbReference type="EMBL" id="KAL0479461.1"/>
    </source>
</evidence>
<dbReference type="SUPFAM" id="SSF48662">
    <property type="entry name" value="Ribosomal protein L39e"/>
    <property type="match status" value="1"/>
</dbReference>
<protein>
    <submittedName>
        <fullName evidence="5">Ribosomal protein L39</fullName>
    </submittedName>
</protein>
<dbReference type="GO" id="GO:0022625">
    <property type="term" value="C:cytosolic large ribosomal subunit"/>
    <property type="evidence" value="ECO:0007669"/>
    <property type="project" value="TreeGrafter"/>
</dbReference>
<gene>
    <name evidence="5" type="ORF">AKO1_007630</name>
</gene>
<evidence type="ECO:0000313" key="6">
    <source>
        <dbReference type="Proteomes" id="UP001431209"/>
    </source>
</evidence>
<reference evidence="5 6" key="1">
    <citation type="submission" date="2024-03" db="EMBL/GenBank/DDBJ databases">
        <title>The Acrasis kona genome and developmental transcriptomes reveal deep origins of eukaryotic multicellular pathways.</title>
        <authorList>
            <person name="Sheikh S."/>
            <person name="Fu C.-J."/>
            <person name="Brown M.W."/>
            <person name="Baldauf S.L."/>
        </authorList>
    </citation>
    <scope>NUCLEOTIDE SEQUENCE [LARGE SCALE GENOMIC DNA]</scope>
    <source>
        <strain evidence="5 6">ATCC MYA-3509</strain>
    </source>
</reference>
<dbReference type="InterPro" id="IPR023626">
    <property type="entry name" value="Ribosomal_eL39_dom_sf"/>
</dbReference>
<keyword evidence="2 5" id="KW-0689">Ribosomal protein</keyword>
<dbReference type="PANTHER" id="PTHR19970">
    <property type="entry name" value="RIBOSOMAL PROTEIN L39E"/>
    <property type="match status" value="1"/>
</dbReference>
<sequence length="64" mass="7588">MGANKTLSIKLRYAKKIRQNRPIPYWIRFRTDNKIRFNMLTTHVDTTPREDTGEEPSSSSKFED</sequence>
<keyword evidence="3" id="KW-0687">Ribonucleoprotein</keyword>
<dbReference type="InterPro" id="IPR000077">
    <property type="entry name" value="Ribosomal_eL39"/>
</dbReference>
<comment type="caution">
    <text evidence="5">The sequence shown here is derived from an EMBL/GenBank/DDBJ whole genome shotgun (WGS) entry which is preliminary data.</text>
</comment>
<comment type="similarity">
    <text evidence="1">Belongs to the eukaryotic ribosomal protein eL39 family.</text>
</comment>
<dbReference type="AlphaFoldDB" id="A0AAW2YR87"/>
<dbReference type="GO" id="GO:0003735">
    <property type="term" value="F:structural constituent of ribosome"/>
    <property type="evidence" value="ECO:0007669"/>
    <property type="project" value="InterPro"/>
</dbReference>
<organism evidence="5 6">
    <name type="scientific">Acrasis kona</name>
    <dbReference type="NCBI Taxonomy" id="1008807"/>
    <lineage>
        <taxon>Eukaryota</taxon>
        <taxon>Discoba</taxon>
        <taxon>Heterolobosea</taxon>
        <taxon>Tetramitia</taxon>
        <taxon>Eutetramitia</taxon>
        <taxon>Acrasidae</taxon>
        <taxon>Acrasis</taxon>
    </lineage>
</organism>
<accession>A0AAW2YR87</accession>
<evidence type="ECO:0000256" key="1">
    <source>
        <dbReference type="ARBA" id="ARBA00009339"/>
    </source>
</evidence>